<dbReference type="RefSeq" id="WP_317545633.1">
    <property type="nucleotide sequence ID" value="NZ_JAWLKB010000033.1"/>
</dbReference>
<dbReference type="InterPro" id="IPR018376">
    <property type="entry name" value="Enoyl-CoA_hyd/isom_CS"/>
</dbReference>
<dbReference type="PANTHER" id="PTHR11941">
    <property type="entry name" value="ENOYL-COA HYDRATASE-RELATED"/>
    <property type="match status" value="1"/>
</dbReference>
<dbReference type="Proteomes" id="UP001185927">
    <property type="component" value="Unassembled WGS sequence"/>
</dbReference>
<evidence type="ECO:0000256" key="3">
    <source>
        <dbReference type="ARBA" id="ARBA00022832"/>
    </source>
</evidence>
<dbReference type="Pfam" id="PF00378">
    <property type="entry name" value="ECH_1"/>
    <property type="match status" value="1"/>
</dbReference>
<organism evidence="7 8">
    <name type="scientific">Rhodococcus globerulus</name>
    <dbReference type="NCBI Taxonomy" id="33008"/>
    <lineage>
        <taxon>Bacteria</taxon>
        <taxon>Bacillati</taxon>
        <taxon>Actinomycetota</taxon>
        <taxon>Actinomycetes</taxon>
        <taxon>Mycobacteriales</taxon>
        <taxon>Nocardiaceae</taxon>
        <taxon>Rhodococcus</taxon>
    </lineage>
</organism>
<evidence type="ECO:0000313" key="8">
    <source>
        <dbReference type="Proteomes" id="UP001185927"/>
    </source>
</evidence>
<proteinExistence type="inferred from homology"/>
<gene>
    <name evidence="7" type="ORF">R3Q16_31595</name>
</gene>
<keyword evidence="8" id="KW-1185">Reference proteome</keyword>
<dbReference type="PROSITE" id="PS00166">
    <property type="entry name" value="ENOYL_COA_HYDRATASE"/>
    <property type="match status" value="1"/>
</dbReference>
<dbReference type="InterPro" id="IPR029045">
    <property type="entry name" value="ClpP/crotonase-like_dom_sf"/>
</dbReference>
<keyword evidence="3" id="KW-0443">Lipid metabolism</keyword>
<keyword evidence="3" id="KW-0276">Fatty acid metabolism</keyword>
<comment type="caution">
    <text evidence="7">The sequence shown here is derived from an EMBL/GenBank/DDBJ whole genome shotgun (WGS) entry which is preliminary data.</text>
</comment>
<accession>A0ABU4C3W6</accession>
<evidence type="ECO:0000256" key="2">
    <source>
        <dbReference type="ARBA" id="ARBA00005254"/>
    </source>
</evidence>
<dbReference type="EMBL" id="JAWLKB010000033">
    <property type="protein sequence ID" value="MDV6271172.1"/>
    <property type="molecule type" value="Genomic_DNA"/>
</dbReference>
<dbReference type="Gene3D" id="3.90.226.10">
    <property type="entry name" value="2-enoyl-CoA Hydratase, Chain A, domain 1"/>
    <property type="match status" value="1"/>
</dbReference>
<evidence type="ECO:0000256" key="1">
    <source>
        <dbReference type="ARBA" id="ARBA00002994"/>
    </source>
</evidence>
<comment type="catalytic activity">
    <reaction evidence="5">
        <text>a 4-saturated-(3S)-3-hydroxyacyl-CoA = a (3E)-enoyl-CoA + H2O</text>
        <dbReference type="Rhea" id="RHEA:20724"/>
        <dbReference type="ChEBI" id="CHEBI:15377"/>
        <dbReference type="ChEBI" id="CHEBI:58521"/>
        <dbReference type="ChEBI" id="CHEBI:137480"/>
        <dbReference type="EC" id="4.2.1.17"/>
    </reaction>
</comment>
<dbReference type="PANTHER" id="PTHR11941:SF54">
    <property type="entry name" value="ENOYL-COA HYDRATASE, MITOCHONDRIAL"/>
    <property type="match status" value="1"/>
</dbReference>
<dbReference type="InterPro" id="IPR001753">
    <property type="entry name" value="Enoyl-CoA_hydra/iso"/>
</dbReference>
<name>A0ABU4C3W6_RHOGO</name>
<evidence type="ECO:0000256" key="5">
    <source>
        <dbReference type="ARBA" id="ARBA00023717"/>
    </source>
</evidence>
<comment type="similarity">
    <text evidence="2 6">Belongs to the enoyl-CoA hydratase/isomerase family.</text>
</comment>
<dbReference type="SUPFAM" id="SSF52096">
    <property type="entry name" value="ClpP/crotonase"/>
    <property type="match status" value="1"/>
</dbReference>
<protein>
    <submittedName>
        <fullName evidence="7">Enoyl-CoA hydratase/isomerase family protein</fullName>
    </submittedName>
</protein>
<evidence type="ECO:0000256" key="6">
    <source>
        <dbReference type="RuleBase" id="RU003707"/>
    </source>
</evidence>
<sequence>MTPHPGFIQVERDGDVATITLRREDKQNALSAHLETALLRTLSTRAVTSSRVIILTGGDKVFSAGADITELPAMTPDAIDQYYRRSGSVYEAVATLPQPTISAIAGYCLGGGLELALATDIRVADPTAVFGFPETSHGILPSSGGISRSIRMIGMGRARDLVLRGHRIDAKKAENWGLITETTEMADQLNQAMVIAQSLAMTAPFALNITKRVLDANADASHRSGLFIEQLAYSLLNNSSTT</sequence>
<comment type="catalytic activity">
    <reaction evidence="4">
        <text>a (3S)-3-hydroxyacyl-CoA = a (2E)-enoyl-CoA + H2O</text>
        <dbReference type="Rhea" id="RHEA:16105"/>
        <dbReference type="ChEBI" id="CHEBI:15377"/>
        <dbReference type="ChEBI" id="CHEBI:57318"/>
        <dbReference type="ChEBI" id="CHEBI:58856"/>
        <dbReference type="EC" id="4.2.1.17"/>
    </reaction>
</comment>
<comment type="function">
    <text evidence="1">Could possibly oxidize fatty acids using specific components.</text>
</comment>
<evidence type="ECO:0000256" key="4">
    <source>
        <dbReference type="ARBA" id="ARBA00023709"/>
    </source>
</evidence>
<evidence type="ECO:0000313" key="7">
    <source>
        <dbReference type="EMBL" id="MDV6271172.1"/>
    </source>
</evidence>
<reference evidence="7 8" key="1">
    <citation type="submission" date="2023-10" db="EMBL/GenBank/DDBJ databases">
        <title>Development of a sustainable strategy for remediation of hydrocarbon-contaminated territories based on the waste exchange concept.</title>
        <authorList>
            <person name="Krivoruchko A."/>
        </authorList>
    </citation>
    <scope>NUCLEOTIDE SEQUENCE [LARGE SCALE GENOMIC DNA]</scope>
    <source>
        <strain evidence="7 8">IEGM 1203</strain>
    </source>
</reference>
<dbReference type="CDD" id="cd06558">
    <property type="entry name" value="crotonase-like"/>
    <property type="match status" value="1"/>
</dbReference>